<evidence type="ECO:0000256" key="1">
    <source>
        <dbReference type="ARBA" id="ARBA00004123"/>
    </source>
</evidence>
<dbReference type="Gene3D" id="1.20.5.170">
    <property type="match status" value="1"/>
</dbReference>
<keyword evidence="3" id="KW-0804">Transcription</keyword>
<name>A0A6D2IIP2_9BRAS</name>
<dbReference type="AlphaFoldDB" id="A0A6D2IIP2"/>
<keyword evidence="4" id="KW-0539">Nucleus</keyword>
<dbReference type="SMART" id="SM00338">
    <property type="entry name" value="BRLZ"/>
    <property type="match status" value="1"/>
</dbReference>
<dbReference type="Pfam" id="PF00170">
    <property type="entry name" value="bZIP_1"/>
    <property type="match status" value="1"/>
</dbReference>
<evidence type="ECO:0000313" key="8">
    <source>
        <dbReference type="Proteomes" id="UP000467841"/>
    </source>
</evidence>
<feature type="domain" description="BZIP" evidence="6">
    <location>
        <begin position="46"/>
        <end position="92"/>
    </location>
</feature>
<dbReference type="InterPro" id="IPR004827">
    <property type="entry name" value="bZIP"/>
</dbReference>
<gene>
    <name evidence="7" type="ORF">MERR_LOCUS14130</name>
</gene>
<dbReference type="GO" id="GO:0003700">
    <property type="term" value="F:DNA-binding transcription factor activity"/>
    <property type="evidence" value="ECO:0007669"/>
    <property type="project" value="InterPro"/>
</dbReference>
<evidence type="ECO:0000256" key="4">
    <source>
        <dbReference type="ARBA" id="ARBA00023242"/>
    </source>
</evidence>
<evidence type="ECO:0000313" key="7">
    <source>
        <dbReference type="EMBL" id="CAA7026895.1"/>
    </source>
</evidence>
<comment type="subcellular location">
    <subcellularLocation>
        <location evidence="1">Nucleus</location>
    </subcellularLocation>
</comment>
<feature type="region of interest" description="Disordered" evidence="5">
    <location>
        <begin position="1"/>
        <end position="22"/>
    </location>
</feature>
<protein>
    <recommendedName>
        <fullName evidence="6">BZIP domain-containing protein</fullName>
    </recommendedName>
</protein>
<keyword evidence="2" id="KW-0805">Transcription regulation</keyword>
<dbReference type="PANTHER" id="PTHR46391:SF13">
    <property type="entry name" value="ACTIVATOR OF SPOMIN LUC3"/>
    <property type="match status" value="1"/>
</dbReference>
<sequence>MTTPNFPVPTSFPVSKSGSQEEEKKACFNYKVELGLMLQDLDPAMDPKEIKRIVSNRVSGQKSRWKKRQYIDDLEKRSRELHLQVSDLRTQVTITSEWKRRSEVEQMELKEYLAVWNQHKIYQEGVTQARNAEIESLKRQLTHKAEMKSLKKQLAPSN</sequence>
<dbReference type="SUPFAM" id="SSF57959">
    <property type="entry name" value="Leucine zipper domain"/>
    <property type="match status" value="1"/>
</dbReference>
<keyword evidence="8" id="KW-1185">Reference proteome</keyword>
<proteinExistence type="predicted"/>
<dbReference type="GO" id="GO:0003677">
    <property type="term" value="F:DNA binding"/>
    <property type="evidence" value="ECO:0007669"/>
    <property type="project" value="TreeGrafter"/>
</dbReference>
<accession>A0A6D2IIP2</accession>
<dbReference type="PANTHER" id="PTHR46391">
    <property type="entry name" value="BASIC LEUCINE ZIPPER 34"/>
    <property type="match status" value="1"/>
</dbReference>
<dbReference type="PROSITE" id="PS50217">
    <property type="entry name" value="BZIP"/>
    <property type="match status" value="1"/>
</dbReference>
<comment type="caution">
    <text evidence="7">The sequence shown here is derived from an EMBL/GenBank/DDBJ whole genome shotgun (WGS) entry which is preliminary data.</text>
</comment>
<dbReference type="GO" id="GO:0045893">
    <property type="term" value="P:positive regulation of DNA-templated transcription"/>
    <property type="evidence" value="ECO:0007669"/>
    <property type="project" value="TreeGrafter"/>
</dbReference>
<dbReference type="OrthoDB" id="552661at2759"/>
<dbReference type="InterPro" id="IPR052483">
    <property type="entry name" value="bZIP_transcription_regulators"/>
</dbReference>
<evidence type="ECO:0000256" key="2">
    <source>
        <dbReference type="ARBA" id="ARBA00023015"/>
    </source>
</evidence>
<evidence type="ECO:0000256" key="5">
    <source>
        <dbReference type="SAM" id="MobiDB-lite"/>
    </source>
</evidence>
<dbReference type="GO" id="GO:0005634">
    <property type="term" value="C:nucleus"/>
    <property type="evidence" value="ECO:0007669"/>
    <property type="project" value="UniProtKB-SubCell"/>
</dbReference>
<dbReference type="Proteomes" id="UP000467841">
    <property type="component" value="Unassembled WGS sequence"/>
</dbReference>
<reference evidence="7" key="1">
    <citation type="submission" date="2020-01" db="EMBL/GenBank/DDBJ databases">
        <authorList>
            <person name="Mishra B."/>
        </authorList>
    </citation>
    <scope>NUCLEOTIDE SEQUENCE [LARGE SCALE GENOMIC DNA]</scope>
</reference>
<dbReference type="InterPro" id="IPR046347">
    <property type="entry name" value="bZIP_sf"/>
</dbReference>
<organism evidence="7 8">
    <name type="scientific">Microthlaspi erraticum</name>
    <dbReference type="NCBI Taxonomy" id="1685480"/>
    <lineage>
        <taxon>Eukaryota</taxon>
        <taxon>Viridiplantae</taxon>
        <taxon>Streptophyta</taxon>
        <taxon>Embryophyta</taxon>
        <taxon>Tracheophyta</taxon>
        <taxon>Spermatophyta</taxon>
        <taxon>Magnoliopsida</taxon>
        <taxon>eudicotyledons</taxon>
        <taxon>Gunneridae</taxon>
        <taxon>Pentapetalae</taxon>
        <taxon>rosids</taxon>
        <taxon>malvids</taxon>
        <taxon>Brassicales</taxon>
        <taxon>Brassicaceae</taxon>
        <taxon>Coluteocarpeae</taxon>
        <taxon>Microthlaspi</taxon>
    </lineage>
</organism>
<evidence type="ECO:0000259" key="6">
    <source>
        <dbReference type="PROSITE" id="PS50217"/>
    </source>
</evidence>
<evidence type="ECO:0000256" key="3">
    <source>
        <dbReference type="ARBA" id="ARBA00023163"/>
    </source>
</evidence>
<dbReference type="EMBL" id="CACVBM020001052">
    <property type="protein sequence ID" value="CAA7026895.1"/>
    <property type="molecule type" value="Genomic_DNA"/>
</dbReference>